<evidence type="ECO:0000259" key="3">
    <source>
        <dbReference type="Pfam" id="PF02525"/>
    </source>
</evidence>
<evidence type="ECO:0000313" key="4">
    <source>
        <dbReference type="EMBL" id="SEL13226.1"/>
    </source>
</evidence>
<dbReference type="EMBL" id="FNZQ01000003">
    <property type="protein sequence ID" value="SEL13226.1"/>
    <property type="molecule type" value="Genomic_DNA"/>
</dbReference>
<dbReference type="SUPFAM" id="SSF52218">
    <property type="entry name" value="Flavoproteins"/>
    <property type="match status" value="1"/>
</dbReference>
<dbReference type="InterPro" id="IPR051545">
    <property type="entry name" value="NAD(P)H_dehydrogenase_qn"/>
</dbReference>
<dbReference type="PANTHER" id="PTHR10204">
    <property type="entry name" value="NAD P H OXIDOREDUCTASE-RELATED"/>
    <property type="match status" value="1"/>
</dbReference>
<evidence type="ECO:0000256" key="1">
    <source>
        <dbReference type="ARBA" id="ARBA00006252"/>
    </source>
</evidence>
<organism evidence="4 5">
    <name type="scientific">Jannaschia helgolandensis</name>
    <dbReference type="NCBI Taxonomy" id="188906"/>
    <lineage>
        <taxon>Bacteria</taxon>
        <taxon>Pseudomonadati</taxon>
        <taxon>Pseudomonadota</taxon>
        <taxon>Alphaproteobacteria</taxon>
        <taxon>Rhodobacterales</taxon>
        <taxon>Roseobacteraceae</taxon>
        <taxon>Jannaschia</taxon>
    </lineage>
</organism>
<dbReference type="GO" id="GO:0003955">
    <property type="term" value="F:NAD(P)H dehydrogenase (quinone) activity"/>
    <property type="evidence" value="ECO:0007669"/>
    <property type="project" value="TreeGrafter"/>
</dbReference>
<dbReference type="AlphaFoldDB" id="A0A1H7MPH6"/>
<dbReference type="Gene3D" id="3.40.50.360">
    <property type="match status" value="1"/>
</dbReference>
<dbReference type="RefSeq" id="WP_092762368.1">
    <property type="nucleotide sequence ID" value="NZ_FNZQ01000003.1"/>
</dbReference>
<dbReference type="Pfam" id="PF02525">
    <property type="entry name" value="Flavodoxin_2"/>
    <property type="match status" value="1"/>
</dbReference>
<comment type="similarity">
    <text evidence="1">Belongs to the NAD(P)H dehydrogenase (quinone) family.</text>
</comment>
<keyword evidence="5" id="KW-1185">Reference proteome</keyword>
<proteinExistence type="inferred from homology"/>
<dbReference type="GO" id="GO:0005829">
    <property type="term" value="C:cytosol"/>
    <property type="evidence" value="ECO:0007669"/>
    <property type="project" value="TreeGrafter"/>
</dbReference>
<sequence>MTPKRIFILDGHPAETSLSRTFAEVYATRARAAGHEVRMAHLHDMVFDMDFGQGGYDNWKPLEPVLDGVLSDIEWANHVVLAVPMWWGGLPAKLKGLIDRTFLPGRTFDTRVLKMGMPTPMLTGRSARVIVTSDTPGWFLRLVHRNAIFHQLGGHILGFVGIRPTRFTYFSGASDPRPRAVDGWIAKVGRLGAVAA</sequence>
<keyword evidence="2" id="KW-0560">Oxidoreductase</keyword>
<dbReference type="OrthoDB" id="9798454at2"/>
<protein>
    <submittedName>
        <fullName evidence="4">Putative NADPH-quinone reductase (Modulator of drug activity B)</fullName>
    </submittedName>
</protein>
<accession>A0A1H7MPH6</accession>
<feature type="domain" description="Flavodoxin-like fold" evidence="3">
    <location>
        <begin position="4"/>
        <end position="178"/>
    </location>
</feature>
<reference evidence="4 5" key="1">
    <citation type="submission" date="2016-10" db="EMBL/GenBank/DDBJ databases">
        <authorList>
            <person name="de Groot N.N."/>
        </authorList>
    </citation>
    <scope>NUCLEOTIDE SEQUENCE [LARGE SCALE GENOMIC DNA]</scope>
    <source>
        <strain evidence="4 5">DSM 14858</strain>
    </source>
</reference>
<evidence type="ECO:0000313" key="5">
    <source>
        <dbReference type="Proteomes" id="UP000199283"/>
    </source>
</evidence>
<dbReference type="STRING" id="188906.SAMN04488526_2017"/>
<name>A0A1H7MPH6_9RHOB</name>
<dbReference type="InterPro" id="IPR003680">
    <property type="entry name" value="Flavodoxin_fold"/>
</dbReference>
<dbReference type="InterPro" id="IPR029039">
    <property type="entry name" value="Flavoprotein-like_sf"/>
</dbReference>
<dbReference type="Proteomes" id="UP000199283">
    <property type="component" value="Unassembled WGS sequence"/>
</dbReference>
<gene>
    <name evidence="4" type="ORF">SAMN04488526_2017</name>
</gene>
<dbReference type="PANTHER" id="PTHR10204:SF34">
    <property type="entry name" value="NAD(P)H DEHYDROGENASE [QUINONE] 1 ISOFORM 1"/>
    <property type="match status" value="1"/>
</dbReference>
<evidence type="ECO:0000256" key="2">
    <source>
        <dbReference type="ARBA" id="ARBA00023002"/>
    </source>
</evidence>